<dbReference type="GO" id="GO:0005085">
    <property type="term" value="F:guanyl-nucleotide exchange factor activity"/>
    <property type="evidence" value="ECO:0007669"/>
    <property type="project" value="InterPro"/>
</dbReference>
<dbReference type="PANTHER" id="PTHR45887">
    <property type="entry name" value="TRANSLATION INITIATION FACTOR EIF-2B SUBUNIT EPSILON"/>
    <property type="match status" value="1"/>
</dbReference>
<comment type="subunit">
    <text evidence="6">Component of the translation initiation factor 2B (eIF2B) complex which is a heterodecamer of two sets of five different subunits: alpha, beta, gamma, delta and epsilon. Subunits alpha, beta and delta comprise a regulatory subcomplex and subunits epsilon and gamma comprise a catalytic subcomplex. Within the complex, the hexameric regulatory complex resides at the center, with the two heterodimeric catalytic subcomplexes bound on opposite sides.</text>
</comment>
<dbReference type="PROSITE" id="PS51363">
    <property type="entry name" value="W2"/>
    <property type="match status" value="1"/>
</dbReference>
<organism evidence="9">
    <name type="scientific">Culex tarsalis</name>
    <name type="common">Encephalitis mosquito</name>
    <dbReference type="NCBI Taxonomy" id="7177"/>
    <lineage>
        <taxon>Eukaryota</taxon>
        <taxon>Metazoa</taxon>
        <taxon>Ecdysozoa</taxon>
        <taxon>Arthropoda</taxon>
        <taxon>Hexapoda</taxon>
        <taxon>Insecta</taxon>
        <taxon>Pterygota</taxon>
        <taxon>Neoptera</taxon>
        <taxon>Endopterygota</taxon>
        <taxon>Diptera</taxon>
        <taxon>Nematocera</taxon>
        <taxon>Culicoidea</taxon>
        <taxon>Culicidae</taxon>
        <taxon>Culicinae</taxon>
        <taxon>Culicini</taxon>
        <taxon>Culex</taxon>
        <taxon>Culex</taxon>
    </lineage>
</organism>
<dbReference type="InterPro" id="IPR044123">
    <property type="entry name" value="W2_eIF2B_epsilon"/>
</dbReference>
<dbReference type="GO" id="GO:0005829">
    <property type="term" value="C:cytosol"/>
    <property type="evidence" value="ECO:0007669"/>
    <property type="project" value="UniProtKB-SubCell"/>
</dbReference>
<dbReference type="InterPro" id="IPR035543">
    <property type="entry name" value="eIF-2B_epsilon_N"/>
</dbReference>
<evidence type="ECO:0000256" key="6">
    <source>
        <dbReference type="ARBA" id="ARBA00046432"/>
    </source>
</evidence>
<feature type="compositionally biased region" description="Acidic residues" evidence="7">
    <location>
        <begin position="441"/>
        <end position="459"/>
    </location>
</feature>
<dbReference type="PANTHER" id="PTHR45887:SF1">
    <property type="entry name" value="TRANSLATION INITIATION FACTOR EIF-2B SUBUNIT EPSILON"/>
    <property type="match status" value="1"/>
</dbReference>
<proteinExistence type="inferred from homology"/>
<evidence type="ECO:0000256" key="3">
    <source>
        <dbReference type="ARBA" id="ARBA00022490"/>
    </source>
</evidence>
<feature type="region of interest" description="Disordered" evidence="7">
    <location>
        <begin position="435"/>
        <end position="494"/>
    </location>
</feature>
<evidence type="ECO:0000256" key="7">
    <source>
        <dbReference type="SAM" id="MobiDB-lite"/>
    </source>
</evidence>
<dbReference type="Pfam" id="PF02020">
    <property type="entry name" value="W2"/>
    <property type="match status" value="1"/>
</dbReference>
<keyword evidence="3" id="KW-0963">Cytoplasm</keyword>
<dbReference type="Gene3D" id="2.160.10.10">
    <property type="entry name" value="Hexapeptide repeat proteins"/>
    <property type="match status" value="1"/>
</dbReference>
<name>A0A1Q3F8C0_CULTA</name>
<dbReference type="InterPro" id="IPR016024">
    <property type="entry name" value="ARM-type_fold"/>
</dbReference>
<dbReference type="GO" id="GO:0005851">
    <property type="term" value="C:eukaryotic translation initiation factor 2B complex"/>
    <property type="evidence" value="ECO:0007669"/>
    <property type="project" value="TreeGrafter"/>
</dbReference>
<dbReference type="GO" id="GO:0031369">
    <property type="term" value="F:translation initiation factor binding"/>
    <property type="evidence" value="ECO:0007669"/>
    <property type="project" value="InterPro"/>
</dbReference>
<dbReference type="SUPFAM" id="SSF53448">
    <property type="entry name" value="Nucleotide-diphospho-sugar transferases"/>
    <property type="match status" value="1"/>
</dbReference>
<dbReference type="AlphaFoldDB" id="A0A1Q3F8C0"/>
<dbReference type="InterPro" id="IPR051956">
    <property type="entry name" value="eIF2B_epsilon"/>
</dbReference>
<dbReference type="CDD" id="cd04197">
    <property type="entry name" value="eIF-2B_epsilon_N"/>
    <property type="match status" value="1"/>
</dbReference>
<evidence type="ECO:0000256" key="1">
    <source>
        <dbReference type="ARBA" id="ARBA00004514"/>
    </source>
</evidence>
<protein>
    <recommendedName>
        <fullName evidence="4">Translation initiation factor eIF2B subunit epsilon</fullName>
    </recommendedName>
    <alternativeName>
        <fullName evidence="5">eIF2B GDP-GTP exchange factor subunit epsilon</fullName>
    </alternativeName>
</protein>
<evidence type="ECO:0000256" key="4">
    <source>
        <dbReference type="ARBA" id="ARBA00044144"/>
    </source>
</evidence>
<comment type="similarity">
    <text evidence="2">Belongs to the eIF-2B gamma/epsilon subunits family.</text>
</comment>
<feature type="domain" description="W2" evidence="8">
    <location>
        <begin position="497"/>
        <end position="663"/>
    </location>
</feature>
<dbReference type="EMBL" id="GFDL01011225">
    <property type="protein sequence ID" value="JAV23820.1"/>
    <property type="molecule type" value="Transcribed_RNA"/>
</dbReference>
<comment type="subcellular location">
    <subcellularLocation>
        <location evidence="1">Cytoplasm</location>
        <location evidence="1">Cytosol</location>
    </subcellularLocation>
</comment>
<keyword evidence="9" id="KW-0648">Protein biosynthesis</keyword>
<dbReference type="SUPFAM" id="SSF48371">
    <property type="entry name" value="ARM repeat"/>
    <property type="match status" value="1"/>
</dbReference>
<evidence type="ECO:0000259" key="8">
    <source>
        <dbReference type="PROSITE" id="PS51363"/>
    </source>
</evidence>
<dbReference type="GO" id="GO:0003743">
    <property type="term" value="F:translation initiation factor activity"/>
    <property type="evidence" value="ECO:0007669"/>
    <property type="project" value="UniProtKB-KW"/>
</dbReference>
<feature type="compositionally biased region" description="Polar residues" evidence="7">
    <location>
        <begin position="476"/>
        <end position="485"/>
    </location>
</feature>
<evidence type="ECO:0000313" key="9">
    <source>
        <dbReference type="EMBL" id="JAV23820.1"/>
    </source>
</evidence>
<dbReference type="InterPro" id="IPR056764">
    <property type="entry name" value="LbH_EIF2B3/5"/>
</dbReference>
<dbReference type="Gene3D" id="1.25.40.180">
    <property type="match status" value="1"/>
</dbReference>
<dbReference type="CDD" id="cd11558">
    <property type="entry name" value="W2_eIF2B_epsilon"/>
    <property type="match status" value="1"/>
</dbReference>
<dbReference type="FunFam" id="1.25.40.180:FF:000022">
    <property type="entry name" value="Translation initiation factor eIF-2B epsilon subunit"/>
    <property type="match status" value="1"/>
</dbReference>
<reference evidence="9" key="1">
    <citation type="submission" date="2017-01" db="EMBL/GenBank/DDBJ databases">
        <title>A deep insight into the sialotranscriptome of adult male and female Cluex tarsalis mosquitoes.</title>
        <authorList>
            <person name="Ribeiro J.M."/>
            <person name="Moreira F."/>
            <person name="Bernard K.A."/>
            <person name="Calvo E."/>
        </authorList>
    </citation>
    <scope>NUCLEOTIDE SEQUENCE</scope>
    <source>
        <strain evidence="9">Kern County</strain>
        <tissue evidence="9">Salivary glands</tissue>
    </source>
</reference>
<dbReference type="InterPro" id="IPR029044">
    <property type="entry name" value="Nucleotide-diphossugar_trans"/>
</dbReference>
<dbReference type="SMART" id="SM00515">
    <property type="entry name" value="eIF5C"/>
    <property type="match status" value="1"/>
</dbReference>
<evidence type="ECO:0000256" key="5">
    <source>
        <dbReference type="ARBA" id="ARBA00044345"/>
    </source>
</evidence>
<dbReference type="InterPro" id="IPR003307">
    <property type="entry name" value="W2_domain"/>
</dbReference>
<evidence type="ECO:0000256" key="2">
    <source>
        <dbReference type="ARBA" id="ARBA00007878"/>
    </source>
</evidence>
<accession>A0A1Q3F8C0</accession>
<dbReference type="Gene3D" id="3.90.550.10">
    <property type="entry name" value="Spore Coat Polysaccharide Biosynthesis Protein SpsA, Chain A"/>
    <property type="match status" value="1"/>
</dbReference>
<sequence length="667" mass="74217">MNQLDKKEPVQAILIADSFNDCFVPFSDRKPLSLLPLVNVPLVDYALESLNRSSVEEVIVFCSAHVDQVRAYVRSQQQNPSCSWNVGMTVSIVSSEGCRCMGDALRDLDAKGLVRGNFILTGVDTLTNANLAAILEEHKRIAKTDKGAAMTVVYKEGVPEQRTGNEVMIAMDKNTRRLLFHQRLNPKHKERNFTIPMEIVLENKDVTLWHGLIDPQIAICSNTALPLFSDNFDFATRDDFVRGLLINEEILASTIYVAQLPTEEYALRVNNWHNYQIASRDVTNRFVYPLVPDMGICGSGQLYSFGRNNIYRHRSIRLARRATLESDVVIGEKCEIDEDTVVAYSVLGKGCKVGKNCQLRNCFLLDGVQVEDNCVLNHCIIAENVKLGPGCNLTEGCILGPEVVLPKGTTLAKTTLQSTKPDDDWSDAKPIAEHAFTVPDETGDDAEAEEADSDAEDTQDVAAGHPMRLGELPRTSPESIYSLSSEEGESRAASPLQDDANIFLSEVLESLKRGFSEKSNPDYLILEINSSRYAYNMALSEVNFYVVKAILQLTLAQEGAATGTLVSTLAKLLGYFGPVFKNYIRGQSAMLDCLKALEEVAYEEPTTVGAKMAQLVHFLYEKDYVAEEAILEWHEGIEDEDIRKALNKLVEWLNQSSEEEEDDTDDE</sequence>
<dbReference type="Pfam" id="PF25084">
    <property type="entry name" value="LbH_EIF2B"/>
    <property type="match status" value="1"/>
</dbReference>
<keyword evidence="9" id="KW-0396">Initiation factor</keyword>